<organism evidence="2 3">
    <name type="scientific">Wenxinia marina DSM 24838</name>
    <dbReference type="NCBI Taxonomy" id="1123501"/>
    <lineage>
        <taxon>Bacteria</taxon>
        <taxon>Pseudomonadati</taxon>
        <taxon>Pseudomonadota</taxon>
        <taxon>Alphaproteobacteria</taxon>
        <taxon>Rhodobacterales</taxon>
        <taxon>Roseobacteraceae</taxon>
        <taxon>Wenxinia</taxon>
    </lineage>
</organism>
<dbReference type="GO" id="GO:0016740">
    <property type="term" value="F:transferase activity"/>
    <property type="evidence" value="ECO:0007669"/>
    <property type="project" value="UniProtKB-KW"/>
</dbReference>
<dbReference type="OrthoDB" id="7527830at2"/>
<keyword evidence="2" id="KW-0808">Transferase</keyword>
<evidence type="ECO:0000259" key="1">
    <source>
        <dbReference type="Pfam" id="PF00535"/>
    </source>
</evidence>
<gene>
    <name evidence="2" type="ORF">Wenmar_02360</name>
</gene>
<dbReference type="InterPro" id="IPR029044">
    <property type="entry name" value="Nucleotide-diphossugar_trans"/>
</dbReference>
<reference evidence="2 3" key="1">
    <citation type="submission" date="2013-01" db="EMBL/GenBank/DDBJ databases">
        <authorList>
            <person name="Fiebig A."/>
            <person name="Goeker M."/>
            <person name="Klenk H.-P.P."/>
        </authorList>
    </citation>
    <scope>NUCLEOTIDE SEQUENCE [LARGE SCALE GENOMIC DNA]</scope>
    <source>
        <strain evidence="2 3">DSM 24838</strain>
    </source>
</reference>
<dbReference type="InterPro" id="IPR050834">
    <property type="entry name" value="Glycosyltransf_2"/>
</dbReference>
<dbReference type="SUPFAM" id="SSF53448">
    <property type="entry name" value="Nucleotide-diphospho-sugar transferases"/>
    <property type="match status" value="1"/>
</dbReference>
<dbReference type="STRING" id="1123501.Wenmar_02360"/>
<evidence type="ECO:0000313" key="3">
    <source>
        <dbReference type="Proteomes" id="UP000035100"/>
    </source>
</evidence>
<accession>A0A0D0Q448</accession>
<proteinExistence type="predicted"/>
<comment type="caution">
    <text evidence="2">The sequence shown here is derived from an EMBL/GenBank/DDBJ whole genome shotgun (WGS) entry which is preliminary data.</text>
</comment>
<feature type="domain" description="Glycosyltransferase 2-like" evidence="1">
    <location>
        <begin position="10"/>
        <end position="135"/>
    </location>
</feature>
<evidence type="ECO:0000313" key="2">
    <source>
        <dbReference type="EMBL" id="KIQ69289.1"/>
    </source>
</evidence>
<dbReference type="Gene3D" id="3.90.550.10">
    <property type="entry name" value="Spore Coat Polysaccharide Biosynthesis Protein SpsA, Chain A"/>
    <property type="match status" value="1"/>
</dbReference>
<dbReference type="CDD" id="cd00761">
    <property type="entry name" value="Glyco_tranf_GTA_type"/>
    <property type="match status" value="1"/>
</dbReference>
<dbReference type="RefSeq" id="WP_018303226.1">
    <property type="nucleotide sequence ID" value="NZ_KB902292.1"/>
</dbReference>
<dbReference type="PANTHER" id="PTHR43685">
    <property type="entry name" value="GLYCOSYLTRANSFERASE"/>
    <property type="match status" value="1"/>
</dbReference>
<dbReference type="Proteomes" id="UP000035100">
    <property type="component" value="Unassembled WGS sequence"/>
</dbReference>
<name>A0A0D0Q448_9RHOB</name>
<dbReference type="PATRIC" id="fig|1123501.6.peg.2473"/>
<protein>
    <submittedName>
        <fullName evidence="2">Glycosyltransferase involved in cell wall biogenesis</fullName>
    </submittedName>
</protein>
<dbReference type="PANTHER" id="PTHR43685:SF2">
    <property type="entry name" value="GLYCOSYLTRANSFERASE 2-LIKE DOMAIN-CONTAINING PROTEIN"/>
    <property type="match status" value="1"/>
</dbReference>
<dbReference type="InterPro" id="IPR001173">
    <property type="entry name" value="Glyco_trans_2-like"/>
</dbReference>
<dbReference type="AlphaFoldDB" id="A0A0D0Q448"/>
<sequence length="327" mass="36044">MTETIADVTAIIAAFNAQATIGRSVQSALFQPETAEVLVIDDASQDGTRDVVTEIAGSDARVRLIAMQRNGGPAVARNRGLDEAAHDRIAILDSDDLFLPSRLSRLYMAGAAEIIADNIVFANPDKVDEVIRRDWGSSPPGFANVSAEDFVRGNLRRHGLARGELGFLKPVLSLNFLRKHGLRYDETLRLGEDYDLYLRMLLAGARMRLTRAPGYLAMIRESSLSARHTTEDLLNLHEVFGRHLDAATDPGLVSAIRAYRKEIRVRLDHRRVLDFKRNRGAFAALTYAFGRPGRPGPVLAAIARDKLRISSTAAKEASEEGFRLLLS</sequence>
<dbReference type="EMBL" id="AONG01000010">
    <property type="protein sequence ID" value="KIQ69289.1"/>
    <property type="molecule type" value="Genomic_DNA"/>
</dbReference>
<keyword evidence="3" id="KW-1185">Reference proteome</keyword>
<dbReference type="Pfam" id="PF00535">
    <property type="entry name" value="Glycos_transf_2"/>
    <property type="match status" value="1"/>
</dbReference>